<sequence>MIRRQQRGLGVSTAFGAVWPVIGDPAQDSYFDFHVRRLSGQRRLAGDVSPFLRSRSSRCLHRRLRVVPLGWRWPAWFVDSIHVGRVYLSCLFLLLFPSALDSLATIGCLYQAGAVSG</sequence>
<dbReference type="Proteomes" id="UP001062846">
    <property type="component" value="Chromosome 13"/>
</dbReference>
<evidence type="ECO:0000313" key="1">
    <source>
        <dbReference type="EMBL" id="KAI8526025.1"/>
    </source>
</evidence>
<protein>
    <submittedName>
        <fullName evidence="1">Uncharacterized protein</fullName>
    </submittedName>
</protein>
<proteinExistence type="predicted"/>
<reference evidence="1" key="1">
    <citation type="submission" date="2022-02" db="EMBL/GenBank/DDBJ databases">
        <title>Plant Genome Project.</title>
        <authorList>
            <person name="Zhang R.-G."/>
        </authorList>
    </citation>
    <scope>NUCLEOTIDE SEQUENCE</scope>
    <source>
        <strain evidence="1">AT1</strain>
    </source>
</reference>
<dbReference type="EMBL" id="CM046400">
    <property type="protein sequence ID" value="KAI8526025.1"/>
    <property type="molecule type" value="Genomic_DNA"/>
</dbReference>
<keyword evidence="2" id="KW-1185">Reference proteome</keyword>
<name>A0ACC0LBK6_RHOML</name>
<organism evidence="1 2">
    <name type="scientific">Rhododendron molle</name>
    <name type="common">Chinese azalea</name>
    <name type="synonym">Azalea mollis</name>
    <dbReference type="NCBI Taxonomy" id="49168"/>
    <lineage>
        <taxon>Eukaryota</taxon>
        <taxon>Viridiplantae</taxon>
        <taxon>Streptophyta</taxon>
        <taxon>Embryophyta</taxon>
        <taxon>Tracheophyta</taxon>
        <taxon>Spermatophyta</taxon>
        <taxon>Magnoliopsida</taxon>
        <taxon>eudicotyledons</taxon>
        <taxon>Gunneridae</taxon>
        <taxon>Pentapetalae</taxon>
        <taxon>asterids</taxon>
        <taxon>Ericales</taxon>
        <taxon>Ericaceae</taxon>
        <taxon>Ericoideae</taxon>
        <taxon>Rhodoreae</taxon>
        <taxon>Rhododendron</taxon>
    </lineage>
</organism>
<comment type="caution">
    <text evidence="1">The sequence shown here is derived from an EMBL/GenBank/DDBJ whole genome shotgun (WGS) entry which is preliminary data.</text>
</comment>
<evidence type="ECO:0000313" key="2">
    <source>
        <dbReference type="Proteomes" id="UP001062846"/>
    </source>
</evidence>
<gene>
    <name evidence="1" type="ORF">RHMOL_Rhmol13G0276500</name>
</gene>
<accession>A0ACC0LBK6</accession>